<proteinExistence type="inferred from homology"/>
<dbReference type="GO" id="GO:2000022">
    <property type="term" value="P:regulation of jasmonic acid mediated signaling pathway"/>
    <property type="evidence" value="ECO:0007669"/>
    <property type="project" value="TreeGrafter"/>
</dbReference>
<feature type="region of interest" description="Disordered" evidence="2">
    <location>
        <begin position="163"/>
        <end position="275"/>
    </location>
</feature>
<dbReference type="PANTHER" id="PTHR33077">
    <property type="entry name" value="PROTEIN TIFY 4A-RELATED-RELATED"/>
    <property type="match status" value="1"/>
</dbReference>
<protein>
    <recommendedName>
        <fullName evidence="3">Tify domain-containing protein</fullName>
    </recommendedName>
</protein>
<dbReference type="SMART" id="SM00979">
    <property type="entry name" value="TIFY"/>
    <property type="match status" value="1"/>
</dbReference>
<dbReference type="Pfam" id="PF06200">
    <property type="entry name" value="tify"/>
    <property type="match status" value="1"/>
</dbReference>
<evidence type="ECO:0000259" key="3">
    <source>
        <dbReference type="PROSITE" id="PS51320"/>
    </source>
</evidence>
<dbReference type="GO" id="GO:0005634">
    <property type="term" value="C:nucleus"/>
    <property type="evidence" value="ECO:0007669"/>
    <property type="project" value="TreeGrafter"/>
</dbReference>
<comment type="caution">
    <text evidence="4">The sequence shown here is derived from an EMBL/GenBank/DDBJ whole genome shotgun (WGS) entry which is preliminary data.</text>
</comment>
<dbReference type="GO" id="GO:0031347">
    <property type="term" value="P:regulation of defense response"/>
    <property type="evidence" value="ECO:0007669"/>
    <property type="project" value="TreeGrafter"/>
</dbReference>
<feature type="region of interest" description="Disordered" evidence="2">
    <location>
        <begin position="20"/>
        <end position="88"/>
    </location>
</feature>
<dbReference type="EMBL" id="LVLJ01000872">
    <property type="protein sequence ID" value="OAE32271.1"/>
    <property type="molecule type" value="Genomic_DNA"/>
</dbReference>
<dbReference type="InterPro" id="IPR040390">
    <property type="entry name" value="TIFY/JAZ"/>
</dbReference>
<feature type="compositionally biased region" description="Polar residues" evidence="2">
    <location>
        <begin position="54"/>
        <end position="63"/>
    </location>
</feature>
<organism evidence="4 5">
    <name type="scientific">Marchantia polymorpha subsp. ruderalis</name>
    <dbReference type="NCBI Taxonomy" id="1480154"/>
    <lineage>
        <taxon>Eukaryota</taxon>
        <taxon>Viridiplantae</taxon>
        <taxon>Streptophyta</taxon>
        <taxon>Embryophyta</taxon>
        <taxon>Marchantiophyta</taxon>
        <taxon>Marchantiopsida</taxon>
        <taxon>Marchantiidae</taxon>
        <taxon>Marchantiales</taxon>
        <taxon>Marchantiaceae</taxon>
        <taxon>Marchantia</taxon>
    </lineage>
</organism>
<name>A0A176WI64_MARPO</name>
<dbReference type="AlphaFoldDB" id="A0A176WI64"/>
<feature type="region of interest" description="Disordered" evidence="2">
    <location>
        <begin position="419"/>
        <end position="440"/>
    </location>
</feature>
<keyword evidence="5" id="KW-1185">Reference proteome</keyword>
<evidence type="ECO:0000256" key="1">
    <source>
        <dbReference type="ARBA" id="ARBA00008614"/>
    </source>
</evidence>
<evidence type="ECO:0000313" key="5">
    <source>
        <dbReference type="Proteomes" id="UP000077202"/>
    </source>
</evidence>
<sequence length="512" mass="54416">MTAVMAEKDPPVFRDFLGIGRKDDATVKQPQPSPGVARRNTAGFDDDGEAEISTRASSGTSGRFETCSAPGILPPFSSAFPSTSDPGSGVADGWLRAKVGPAALQHHGVKSAFYKPETENKSIKRRESPIGRESLQERLQMSVEALENSRPLKIVQVARVENKDDKCKTRTTGPTVDELRLSMQPPRVGAKGSPLLHTPAPKPEPSSRLSKKPERPRPNVGTTAPPRLSHLGQTSERASASGREHDMTPVIVPPAADEGSRTGIKGSPLGGLLNTVQPTQATAGASSGPANHNTPRRLKVSCHSAGSDSMIPARHQFAAPPSRQLTIFYGGQAHVFDEVPPDKASQIMQLAGSNGRSWSTTYSPRQTTSIANSASEESLSALERERDKTMNLSHGGSVQNGGNLALSTEVQTLLRGLAQSGNGAGSAGHGHSIPDNMAPPLTSEMQLQQALSGPSSRRATVDVKDKLRGVFWGTAIMTKGGHSSRFVSATKTFGWGATKTCRHLPKLLYFKD</sequence>
<gene>
    <name evidence="4" type="ORF">AXG93_1865s1290</name>
</gene>
<dbReference type="InterPro" id="IPR010399">
    <property type="entry name" value="Tify_dom"/>
</dbReference>
<evidence type="ECO:0000313" key="4">
    <source>
        <dbReference type="EMBL" id="OAE32271.1"/>
    </source>
</evidence>
<feature type="region of interest" description="Disordered" evidence="2">
    <location>
        <begin position="354"/>
        <end position="382"/>
    </location>
</feature>
<evidence type="ECO:0000256" key="2">
    <source>
        <dbReference type="SAM" id="MobiDB-lite"/>
    </source>
</evidence>
<dbReference type="PROSITE" id="PS51320">
    <property type="entry name" value="TIFY"/>
    <property type="match status" value="1"/>
</dbReference>
<comment type="similarity">
    <text evidence="1">Belongs to the TIFY/JAZ family.</text>
</comment>
<reference evidence="4" key="1">
    <citation type="submission" date="2016-03" db="EMBL/GenBank/DDBJ databases">
        <title>Mechanisms controlling the formation of the plant cell surface in tip-growing cells are functionally conserved among land plants.</title>
        <authorList>
            <person name="Honkanen S."/>
            <person name="Jones V.A."/>
            <person name="Morieri G."/>
            <person name="Champion C."/>
            <person name="Hetherington A.J."/>
            <person name="Kelly S."/>
            <person name="Saint-Marcoux D."/>
            <person name="Proust H."/>
            <person name="Prescott H."/>
            <person name="Dolan L."/>
        </authorList>
    </citation>
    <scope>NUCLEOTIDE SEQUENCE [LARGE SCALE GENOMIC DNA]</scope>
    <source>
        <tissue evidence="4">Whole gametophyte</tissue>
    </source>
</reference>
<feature type="domain" description="Tify" evidence="3">
    <location>
        <begin position="318"/>
        <end position="353"/>
    </location>
</feature>
<dbReference type="Proteomes" id="UP000077202">
    <property type="component" value="Unassembled WGS sequence"/>
</dbReference>
<accession>A0A176WI64</accession>
<feature type="compositionally biased region" description="Polar residues" evidence="2">
    <location>
        <begin position="354"/>
        <end position="372"/>
    </location>
</feature>
<dbReference type="PANTHER" id="PTHR33077:SF8">
    <property type="entry name" value="PROTEIN TIFY 8"/>
    <property type="match status" value="1"/>
</dbReference>
<dbReference type="GO" id="GO:0009611">
    <property type="term" value="P:response to wounding"/>
    <property type="evidence" value="ECO:0007669"/>
    <property type="project" value="TreeGrafter"/>
</dbReference>